<name>A0A3B0RM83_9ZZZZ</name>
<dbReference type="EMBL" id="UOEG01000173">
    <property type="protein sequence ID" value="VAV98016.1"/>
    <property type="molecule type" value="Genomic_DNA"/>
</dbReference>
<evidence type="ECO:0000313" key="2">
    <source>
        <dbReference type="EMBL" id="VAV98016.1"/>
    </source>
</evidence>
<sequence>QVVDAFASVVGGQVVFDFGGDTLTIQNLADTAGLGVDIFVI</sequence>
<protein>
    <submittedName>
        <fullName evidence="1">Uncharacterized protein</fullName>
    </submittedName>
</protein>
<feature type="non-terminal residue" evidence="1">
    <location>
        <position position="1"/>
    </location>
</feature>
<gene>
    <name evidence="2" type="ORF">MNBD_ALPHA07-121</name>
    <name evidence="1" type="ORF">MNBD_ALPHA07-2050</name>
</gene>
<proteinExistence type="predicted"/>
<dbReference type="EMBL" id="UOEG01000100">
    <property type="protein sequence ID" value="VAV93069.1"/>
    <property type="molecule type" value="Genomic_DNA"/>
</dbReference>
<dbReference type="AlphaFoldDB" id="A0A3B0RM83"/>
<organism evidence="1">
    <name type="scientific">hydrothermal vent metagenome</name>
    <dbReference type="NCBI Taxonomy" id="652676"/>
    <lineage>
        <taxon>unclassified sequences</taxon>
        <taxon>metagenomes</taxon>
        <taxon>ecological metagenomes</taxon>
    </lineage>
</organism>
<reference evidence="1" key="1">
    <citation type="submission" date="2018-06" db="EMBL/GenBank/DDBJ databases">
        <authorList>
            <person name="Zhirakovskaya E."/>
        </authorList>
    </citation>
    <scope>NUCLEOTIDE SEQUENCE</scope>
</reference>
<accession>A0A3B0RM83</accession>
<evidence type="ECO:0000313" key="1">
    <source>
        <dbReference type="EMBL" id="VAV93069.1"/>
    </source>
</evidence>